<sequence length="302" mass="35612">MRKLDNTSFDLRLNQILKGYKRIGEYINSKTKILILHEICNKEFEARPCNLLQGYGCPHCNSKEKLTTEKFINKVKELVKDEYTVLSNYKNYHSKVTMRHNKCKFIYEVKAGNFTSLGRRCPNCSGLIKKNKEYVQEQLDKINPNEYKVIGEYINNVTPLEIIHLECNTINKFSLKNITSNKFSCKNCKMSSGELLIKNILNNMGTEYTYQKTFKECKDRKPLPFDFFVEEFNAIIEYDGRQHFLPIFGNDENDRIKKLELIQKHDNIKNDFCKKYNLPILRIKYDTPIDSIPILIKKFLLN</sequence>
<keyword evidence="1" id="KW-0378">Hydrolase</keyword>
<dbReference type="OrthoDB" id="24132at10239"/>
<keyword evidence="1" id="KW-0540">Nuclease</keyword>
<gene>
    <name evidence="1" type="ORF">AR9_g147</name>
</gene>
<proteinExistence type="predicted"/>
<dbReference type="EMBL" id="KU878088">
    <property type="protein sequence ID" value="AMS01231.1"/>
    <property type="molecule type" value="Genomic_DNA"/>
</dbReference>
<keyword evidence="1" id="KW-0255">Endonuclease</keyword>
<name>A0A172JI52_BPPB1</name>
<dbReference type="Proteomes" id="UP000202618">
    <property type="component" value="Segment"/>
</dbReference>
<reference evidence="1 2" key="1">
    <citation type="journal article" date="2016" name="Virology">
        <title>The genome of AR9, a giant transducing Bacillus phage encoding two multisubunit RNA polymerases.</title>
        <authorList>
            <person name="Lavysh D."/>
            <person name="Sokolova M."/>
            <person name="Minakhin L."/>
            <person name="Yakunina M."/>
            <person name="Artamonova T."/>
            <person name="Kozyavkin S."/>
            <person name="Makarova K.S."/>
            <person name="Koonin E.V."/>
            <person name="Severinov K."/>
        </authorList>
    </citation>
    <scope>NUCLEOTIDE SEQUENCE [LARGE SCALE GENOMIC DNA]</scope>
</reference>
<dbReference type="Gene3D" id="3.40.960.10">
    <property type="entry name" value="VSR Endonuclease"/>
    <property type="match status" value="1"/>
</dbReference>
<accession>A0A172JI52</accession>
<organism evidence="1 2">
    <name type="scientific">Bacillus phage AR9</name>
    <dbReference type="NCBI Taxonomy" id="1815509"/>
    <lineage>
        <taxon>Viruses</taxon>
        <taxon>Duplodnaviria</taxon>
        <taxon>Heunggongvirae</taxon>
        <taxon>Uroviricota</taxon>
        <taxon>Caudoviricetes</taxon>
        <taxon>Takahashivirus</taxon>
        <taxon>Bacillus phage PBS1</taxon>
    </lineage>
</organism>
<evidence type="ECO:0000313" key="2">
    <source>
        <dbReference type="Proteomes" id="UP000202618"/>
    </source>
</evidence>
<dbReference type="RefSeq" id="YP_009283051.1">
    <property type="nucleotide sequence ID" value="NC_031039.1"/>
</dbReference>
<evidence type="ECO:0000313" key="1">
    <source>
        <dbReference type="EMBL" id="AMS01231.1"/>
    </source>
</evidence>
<protein>
    <submittedName>
        <fullName evidence="1">Homing endonuclease</fullName>
    </submittedName>
</protein>
<dbReference type="KEGG" id="vg:29058865"/>
<dbReference type="GeneID" id="29058865"/>
<dbReference type="GO" id="GO:0004519">
    <property type="term" value="F:endonuclease activity"/>
    <property type="evidence" value="ECO:0007669"/>
    <property type="project" value="UniProtKB-KW"/>
</dbReference>